<dbReference type="Proteomes" id="UP000054560">
    <property type="component" value="Unassembled WGS sequence"/>
</dbReference>
<evidence type="ECO:0000313" key="3">
    <source>
        <dbReference type="Proteomes" id="UP000054560"/>
    </source>
</evidence>
<feature type="compositionally biased region" description="Low complexity" evidence="1">
    <location>
        <begin position="467"/>
        <end position="476"/>
    </location>
</feature>
<dbReference type="GeneID" id="25901360"/>
<feature type="compositionally biased region" description="Polar residues" evidence="1">
    <location>
        <begin position="1118"/>
        <end position="1127"/>
    </location>
</feature>
<evidence type="ECO:0000313" key="2">
    <source>
        <dbReference type="EMBL" id="KNC87003.1"/>
    </source>
</evidence>
<accession>A0A0L0GFE3</accession>
<sequence>MGATTTLWNPSKYDKVRGIVDTKNTGGELFNGLTYHVTHKSQTVRLTTGHTIPAEGTIIEVKARKESNASDGLVGSLHENSDMKKALQQSKNVHIHSKVVVAKARPTKKDIHYELSEPSGYMHSTVVSQGECTCPIERSQYIVSISTPASRKPSKTVELHTRSASSVLSDVDYSDDSELHAMDADAGVKVRQPKSSNKSAFRMSWTTNEPIRVPPSCGVQPVLLKVRPNRLNSNSDYRSSDSRCSHASSIAECDTRLGTAESNKASSAERGTVGLGDGTDSFKVRANTHTHALSGVRTVSLPARSSELSALTSVPVRSVEGTNAGPRDTTSVGTANTNATKTHTYAHTHAADDDTCTHSTPTTDPRTHTNTRTHIRTYNCEQLTSVPQSGGMKEVKSNIGAKLRRGASAPTPVSRPLSTDLSAKDGELTLNSRETHSGQLSSSTKLGKRNTHIGQLSSSAKLGKKTSNSSGSSISPIHIGAAASARVLSRVATTITAKHKEIDEEIKGESRRERDRKVIEKSKCRLEESMIEEYRRRKQAGVAMSFTQAPALNVSARARGGDRQTGAGAKRHAESRGMLKAQHSNGSDTKASCAEPRTYKKRPRSACDGKVSQKYTDTAFIMSPTAQQPTGVPRQVWRAMHMRSLQVHCAECSTAPQGCDVHRPSAEAVAMQPVTRQRVHGVGVDTGKQRVAQKASVSGRTSLNASIGKLQRQYSLMSGGSIEEEENEFDFRSVSPEGTAIVTSHAHYTALGQSHTAERHSKPVPRSSGGGAVVEAQPKSLPSQHRGDRLSALDSHTDTSSPHPHSDPHTGGVFVYPSEILEHLSCRCSLVQLSSARNTAQGQPLPHSHCCEPNDAYDSDTTHRPHRLSYNRPHRGTRHRSHSMTGNRPRSILHNRSHSITEYRVTSNSINSPLRAATRTGMPLQHRQHRQPNGHQQHSSPHRRHTNISSHLSHTRSQPSPGCSGINTPTHYTHTRAYSPTQYSGSPVGSPSLDYQGFAPGTPRQDYGRHPTPQRRHSGQLSSKTQVPRTPRQDYGRHKTRQRRHSGQLSNHRAHVPGTPSQDYDRQNALQKRHSGPLSNRAPAQSWSSFGSRAAGLGARNYHRSHSYTPTDVGDTYTRATPRSSDGSVHCFPSPTSLIQNISNKSVESAERDRAGATVTRTRSGPQMETTSSYTGQDMHAHAHTRTHIDKHTRDGERSLDAAEHRNSRHMFYRQSSWDGRPLQGALSRVTEEHHMGAYAKHGSSSGSRGVFRRSYSTDGTGNSNRSSCHDDASTLIFEPSEIGGGQPIKYTDSAEVYESTASNTETDEKSGSCSDLNQLQDGRTRSNSGNSADSSRKSLSFKPLIYMALQAKRALSKERASRSTTHKDVTFSTETLHIALTNERETGELDSQYLQTVQWSVQPQRQPGAGPTGQSDTGHSDERRKSSGHSENIADVLRKMELPIQARPGVGQAATGESDARQLTKRTSDVGQPGHSTDVLPNMGLLGLSRPGERQLATGESDARQLTKRTSDVGQPGQSTDILPALGLLVPPRSCVRRMAKDESDVEQPGHSTDVLPYIKLLFPDRPSAKQLSKGESDVRQIACGESDTGQTGEPTNALPDIGQVAPTEAYIEQLPTGVSQESTEGHNDIAQPTPIQSCIQPPATTGSDVRQICGRQQKSEQPVVARPRPATRRKRVIFDEIQTAFLVPSSHTYDRSTTKETDFTISDVDKVYIDLMRYKLLEMEVHAHSYINTNMHLAKVGKAVLQERQQILRGILGEVEDVEDVQYHEMRRDQGE</sequence>
<feature type="compositionally biased region" description="Basic residues" evidence="1">
    <location>
        <begin position="864"/>
        <end position="882"/>
    </location>
</feature>
<evidence type="ECO:0000256" key="1">
    <source>
        <dbReference type="SAM" id="MobiDB-lite"/>
    </source>
</evidence>
<proteinExistence type="predicted"/>
<feature type="compositionally biased region" description="Polar residues" evidence="1">
    <location>
        <begin position="1134"/>
        <end position="1147"/>
    </location>
</feature>
<feature type="region of interest" description="Disordered" evidence="1">
    <location>
        <begin position="400"/>
        <end position="476"/>
    </location>
</feature>
<feature type="region of interest" description="Disordered" evidence="1">
    <location>
        <begin position="920"/>
        <end position="1089"/>
    </location>
</feature>
<feature type="region of interest" description="Disordered" evidence="1">
    <location>
        <begin position="1403"/>
        <end position="1432"/>
    </location>
</feature>
<feature type="region of interest" description="Disordered" evidence="1">
    <location>
        <begin position="351"/>
        <end position="375"/>
    </location>
</feature>
<reference evidence="2 3" key="1">
    <citation type="submission" date="2011-02" db="EMBL/GenBank/DDBJ databases">
        <title>The Genome Sequence of Sphaeroforma arctica JP610.</title>
        <authorList>
            <consortium name="The Broad Institute Genome Sequencing Platform"/>
            <person name="Russ C."/>
            <person name="Cuomo C."/>
            <person name="Young S.K."/>
            <person name="Zeng Q."/>
            <person name="Gargeya S."/>
            <person name="Alvarado L."/>
            <person name="Berlin A."/>
            <person name="Chapman S.B."/>
            <person name="Chen Z."/>
            <person name="Freedman E."/>
            <person name="Gellesch M."/>
            <person name="Goldberg J."/>
            <person name="Griggs A."/>
            <person name="Gujja S."/>
            <person name="Heilman E."/>
            <person name="Heiman D."/>
            <person name="Howarth C."/>
            <person name="Mehta T."/>
            <person name="Neiman D."/>
            <person name="Pearson M."/>
            <person name="Roberts A."/>
            <person name="Saif S."/>
            <person name="Shea T."/>
            <person name="Shenoy N."/>
            <person name="Sisk P."/>
            <person name="Stolte C."/>
            <person name="Sykes S."/>
            <person name="White J."/>
            <person name="Yandava C."/>
            <person name="Burger G."/>
            <person name="Gray M.W."/>
            <person name="Holland P.W.H."/>
            <person name="King N."/>
            <person name="Lang F.B.F."/>
            <person name="Roger A.J."/>
            <person name="Ruiz-Trillo I."/>
            <person name="Haas B."/>
            <person name="Nusbaum C."/>
            <person name="Birren B."/>
        </authorList>
    </citation>
    <scope>NUCLEOTIDE SEQUENCE [LARGE SCALE GENOMIC DNA]</scope>
    <source>
        <strain evidence="2 3">JP610</strain>
    </source>
</reference>
<feature type="region of interest" description="Disordered" evidence="1">
    <location>
        <begin position="1239"/>
        <end position="1271"/>
    </location>
</feature>
<feature type="compositionally biased region" description="Low complexity" evidence="1">
    <location>
        <begin position="357"/>
        <end position="368"/>
    </location>
</feature>
<feature type="compositionally biased region" description="Polar residues" evidence="1">
    <location>
        <begin position="947"/>
        <end position="989"/>
    </location>
</feature>
<feature type="region of interest" description="Disordered" evidence="1">
    <location>
        <begin position="1101"/>
        <end position="1180"/>
    </location>
</feature>
<dbReference type="RefSeq" id="XP_014160905.1">
    <property type="nucleotide sequence ID" value="XM_014305430.1"/>
</dbReference>
<feature type="region of interest" description="Disordered" evidence="1">
    <location>
        <begin position="557"/>
        <end position="607"/>
    </location>
</feature>
<feature type="region of interest" description="Disordered" evidence="1">
    <location>
        <begin position="751"/>
        <end position="811"/>
    </location>
</feature>
<feature type="compositionally biased region" description="Basic and acidic residues" evidence="1">
    <location>
        <begin position="1502"/>
        <end position="1512"/>
    </location>
</feature>
<keyword evidence="3" id="KW-1185">Reference proteome</keyword>
<protein>
    <submittedName>
        <fullName evidence="2">Uncharacterized protein</fullName>
    </submittedName>
</protein>
<feature type="region of interest" description="Disordered" evidence="1">
    <location>
        <begin position="858"/>
        <end position="898"/>
    </location>
</feature>
<feature type="region of interest" description="Disordered" evidence="1">
    <location>
        <begin position="1449"/>
        <end position="1524"/>
    </location>
</feature>
<feature type="region of interest" description="Disordered" evidence="1">
    <location>
        <begin position="1634"/>
        <end position="1670"/>
    </location>
</feature>
<name>A0A0L0GFE3_9EUKA</name>
<feature type="compositionally biased region" description="Low complexity" evidence="1">
    <location>
        <begin position="1243"/>
        <end position="1257"/>
    </location>
</feature>
<gene>
    <name evidence="2" type="ORF">SARC_00856</name>
</gene>
<organism evidence="2 3">
    <name type="scientific">Sphaeroforma arctica JP610</name>
    <dbReference type="NCBI Taxonomy" id="667725"/>
    <lineage>
        <taxon>Eukaryota</taxon>
        <taxon>Ichthyosporea</taxon>
        <taxon>Ichthyophonida</taxon>
        <taxon>Sphaeroforma</taxon>
    </lineage>
</organism>
<feature type="region of interest" description="Disordered" evidence="1">
    <location>
        <begin position="1297"/>
        <end position="1338"/>
    </location>
</feature>
<feature type="compositionally biased region" description="Polar residues" evidence="1">
    <location>
        <begin position="1312"/>
        <end position="1334"/>
    </location>
</feature>
<feature type="compositionally biased region" description="Polar residues" evidence="1">
    <location>
        <begin position="1258"/>
        <end position="1267"/>
    </location>
</feature>
<dbReference type="EMBL" id="KQ241626">
    <property type="protein sequence ID" value="KNC87003.1"/>
    <property type="molecule type" value="Genomic_DNA"/>
</dbReference>
<feature type="compositionally biased region" description="Polar residues" evidence="1">
    <location>
        <begin position="1159"/>
        <end position="1176"/>
    </location>
</feature>
<feature type="compositionally biased region" description="Polar residues" evidence="1">
    <location>
        <begin position="1635"/>
        <end position="1662"/>
    </location>
</feature>
<feature type="compositionally biased region" description="Polar residues" evidence="1">
    <location>
        <begin position="429"/>
        <end position="445"/>
    </location>
</feature>
<feature type="compositionally biased region" description="Polar residues" evidence="1">
    <location>
        <begin position="1019"/>
        <end position="1028"/>
    </location>
</feature>
<feature type="compositionally biased region" description="Basic and acidic residues" evidence="1">
    <location>
        <begin position="1459"/>
        <end position="1469"/>
    </location>
</feature>
<feature type="compositionally biased region" description="Polar residues" evidence="1">
    <location>
        <begin position="1513"/>
        <end position="1522"/>
    </location>
</feature>
<feature type="compositionally biased region" description="Basic and acidic residues" evidence="1">
    <location>
        <begin position="785"/>
        <end position="797"/>
    </location>
</feature>